<protein>
    <submittedName>
        <fullName evidence="2">DUF5615 family PIN-like protein</fullName>
    </submittedName>
</protein>
<dbReference type="EMBL" id="JACXAE010000057">
    <property type="protein sequence ID" value="MBD2773589.1"/>
    <property type="molecule type" value="Genomic_DNA"/>
</dbReference>
<dbReference type="InterPro" id="IPR041049">
    <property type="entry name" value="DUF5615"/>
</dbReference>
<sequence>MSIRYLLDENLPLTFHEQLLLCQPDLIVWMVGDLDAPLKGTLDPEILCWCEEQGFILGTRNLKFVVSAEALRQGFSRLKPLLQTNNIDYILL</sequence>
<evidence type="ECO:0000313" key="3">
    <source>
        <dbReference type="Proteomes" id="UP000629098"/>
    </source>
</evidence>
<keyword evidence="3" id="KW-1185">Reference proteome</keyword>
<evidence type="ECO:0000259" key="1">
    <source>
        <dbReference type="Pfam" id="PF18480"/>
    </source>
</evidence>
<gene>
    <name evidence="2" type="ORF">ICL16_16290</name>
</gene>
<name>A0A8J6XDW0_9CYAN</name>
<comment type="caution">
    <text evidence="2">The sequence shown here is derived from an EMBL/GenBank/DDBJ whole genome shotgun (WGS) entry which is preliminary data.</text>
</comment>
<reference evidence="2" key="1">
    <citation type="submission" date="2020-09" db="EMBL/GenBank/DDBJ databases">
        <title>Iningainema tapete sp. nov. (Scytonemataceae, Cyanobacteria) from greenhouses in central Florida (USA) produces two types of nodularin with biosynthetic potential for microcystin-LR and anabaenopeptins.</title>
        <authorList>
            <person name="Berthold D.E."/>
            <person name="Lefler F.W."/>
            <person name="Huang I.-S."/>
            <person name="Abdulla H."/>
            <person name="Zimba P.V."/>
            <person name="Laughinghouse H.D. IV."/>
        </authorList>
    </citation>
    <scope>NUCLEOTIDE SEQUENCE</scope>
    <source>
        <strain evidence="2">BLCCT55</strain>
    </source>
</reference>
<evidence type="ECO:0000313" key="2">
    <source>
        <dbReference type="EMBL" id="MBD2773589.1"/>
    </source>
</evidence>
<accession>A0A8J6XDW0</accession>
<proteinExistence type="predicted"/>
<dbReference type="Proteomes" id="UP000629098">
    <property type="component" value="Unassembled WGS sequence"/>
</dbReference>
<feature type="domain" description="DUF5615" evidence="1">
    <location>
        <begin position="4"/>
        <end position="65"/>
    </location>
</feature>
<organism evidence="2 3">
    <name type="scientific">Iningainema tapete BLCC-T55</name>
    <dbReference type="NCBI Taxonomy" id="2748662"/>
    <lineage>
        <taxon>Bacteria</taxon>
        <taxon>Bacillati</taxon>
        <taxon>Cyanobacteriota</taxon>
        <taxon>Cyanophyceae</taxon>
        <taxon>Nostocales</taxon>
        <taxon>Scytonemataceae</taxon>
        <taxon>Iningainema tapete</taxon>
    </lineage>
</organism>
<dbReference type="Pfam" id="PF18480">
    <property type="entry name" value="DUF5615"/>
    <property type="match status" value="1"/>
</dbReference>
<dbReference type="AlphaFoldDB" id="A0A8J6XDW0"/>
<dbReference type="RefSeq" id="WP_190829580.1">
    <property type="nucleotide sequence ID" value="NZ_CAWPPI010000057.1"/>
</dbReference>